<dbReference type="Proteomes" id="UP000005207">
    <property type="component" value="Linkage group LG22"/>
</dbReference>
<evidence type="ECO:0000256" key="1">
    <source>
        <dbReference type="ARBA" id="ARBA00023180"/>
    </source>
</evidence>
<evidence type="ECO:0000313" key="5">
    <source>
        <dbReference type="Ensembl" id="ENSONIP00000060217.1"/>
    </source>
</evidence>
<dbReference type="PANTHER" id="PTHR16675:SF237">
    <property type="entry name" value="MHC CLASS I ANTIGEN TRANSCRIPT VARIANT 1-RELATED"/>
    <property type="match status" value="1"/>
</dbReference>
<dbReference type="InterPro" id="IPR037055">
    <property type="entry name" value="MHC_I-like_Ag-recog_sf"/>
</dbReference>
<evidence type="ECO:0000256" key="3">
    <source>
        <dbReference type="SAM" id="SignalP"/>
    </source>
</evidence>
<dbReference type="InterPro" id="IPR003597">
    <property type="entry name" value="Ig_C1-set"/>
</dbReference>
<dbReference type="SUPFAM" id="SSF48726">
    <property type="entry name" value="Immunoglobulin"/>
    <property type="match status" value="1"/>
</dbReference>
<accession>A0A669DHL1</accession>
<keyword evidence="2" id="KW-1133">Transmembrane helix</keyword>
<proteinExistence type="predicted"/>
<feature type="chain" id="PRO_5025381212" evidence="3">
    <location>
        <begin position="20"/>
        <end position="363"/>
    </location>
</feature>
<dbReference type="InterPro" id="IPR011162">
    <property type="entry name" value="MHC_I/II-like_Ag-recog"/>
</dbReference>
<dbReference type="Pfam" id="PF00129">
    <property type="entry name" value="MHC_I"/>
    <property type="match status" value="1"/>
</dbReference>
<dbReference type="Pfam" id="PF07654">
    <property type="entry name" value="C1-set"/>
    <property type="match status" value="1"/>
</dbReference>
<feature type="signal peptide" evidence="3">
    <location>
        <begin position="1"/>
        <end position="19"/>
    </location>
</feature>
<keyword evidence="2" id="KW-0472">Membrane</keyword>
<dbReference type="FunFam" id="2.60.40.10:FF:000943">
    <property type="entry name" value="Classical MHC class I molecule, alpha-chain"/>
    <property type="match status" value="1"/>
</dbReference>
<feature type="transmembrane region" description="Helical" evidence="2">
    <location>
        <begin position="315"/>
        <end position="336"/>
    </location>
</feature>
<dbReference type="InterPro" id="IPR007110">
    <property type="entry name" value="Ig-like_dom"/>
</dbReference>
<dbReference type="Ensembl" id="ENSONIT00000077635.1">
    <property type="protein sequence ID" value="ENSONIP00000060217.1"/>
    <property type="gene ID" value="ENSONIG00000029744.1"/>
</dbReference>
<dbReference type="GO" id="GO:0006955">
    <property type="term" value="P:immune response"/>
    <property type="evidence" value="ECO:0007669"/>
    <property type="project" value="TreeGrafter"/>
</dbReference>
<dbReference type="InParanoid" id="A0A669DHL1"/>
<keyword evidence="3" id="KW-0732">Signal</keyword>
<keyword evidence="6" id="KW-1185">Reference proteome</keyword>
<dbReference type="Gene3D" id="2.60.40.10">
    <property type="entry name" value="Immunoglobulins"/>
    <property type="match status" value="1"/>
</dbReference>
<gene>
    <name evidence="5" type="primary">LOC100691127</name>
</gene>
<evidence type="ECO:0000256" key="2">
    <source>
        <dbReference type="SAM" id="Phobius"/>
    </source>
</evidence>
<reference evidence="5" key="3">
    <citation type="submission" date="2025-09" db="UniProtKB">
        <authorList>
            <consortium name="Ensembl"/>
        </authorList>
    </citation>
    <scope>IDENTIFICATION</scope>
</reference>
<dbReference type="Gene3D" id="3.30.500.10">
    <property type="entry name" value="MHC class I-like antigen recognition-like"/>
    <property type="match status" value="1"/>
</dbReference>
<dbReference type="InterPro" id="IPR036179">
    <property type="entry name" value="Ig-like_dom_sf"/>
</dbReference>
<organism evidence="5 6">
    <name type="scientific">Oreochromis niloticus</name>
    <name type="common">Nile tilapia</name>
    <name type="synonym">Tilapia nilotica</name>
    <dbReference type="NCBI Taxonomy" id="8128"/>
    <lineage>
        <taxon>Eukaryota</taxon>
        <taxon>Metazoa</taxon>
        <taxon>Chordata</taxon>
        <taxon>Craniata</taxon>
        <taxon>Vertebrata</taxon>
        <taxon>Euteleostomi</taxon>
        <taxon>Actinopterygii</taxon>
        <taxon>Neopterygii</taxon>
        <taxon>Teleostei</taxon>
        <taxon>Neoteleostei</taxon>
        <taxon>Acanthomorphata</taxon>
        <taxon>Ovalentaria</taxon>
        <taxon>Cichlomorphae</taxon>
        <taxon>Cichliformes</taxon>
        <taxon>Cichlidae</taxon>
        <taxon>African cichlids</taxon>
        <taxon>Pseudocrenilabrinae</taxon>
        <taxon>Oreochromini</taxon>
        <taxon>Oreochromis</taxon>
    </lineage>
</organism>
<dbReference type="SUPFAM" id="SSF54452">
    <property type="entry name" value="MHC antigen-recognition domain"/>
    <property type="match status" value="1"/>
</dbReference>
<dbReference type="SMART" id="SM00407">
    <property type="entry name" value="IGc1"/>
    <property type="match status" value="1"/>
</dbReference>
<protein>
    <submittedName>
        <fullName evidence="5">Major histocompatibility complex class I-related gene protein</fullName>
    </submittedName>
</protein>
<dbReference type="GeneTree" id="ENSGT01120000271828"/>
<reference evidence="5" key="2">
    <citation type="submission" date="2025-08" db="UniProtKB">
        <authorList>
            <consortium name="Ensembl"/>
        </authorList>
    </citation>
    <scope>IDENTIFICATION</scope>
</reference>
<sequence>MRIICFYSCCFFLYSTSSAVKHSLQLLVTASSGVPNIPEFMGAMMLDGIQIGYCDSINKILEPRQDWVKKMFENDTELLEMYTRYCFVNLPNNFGKRISSLEEQFQSEGVHILQKREGCEWDENTGEVTRFSQYGYNGEDFVEFDLKTLTWIALKPEANITKQRWDDDNGRTKYKENFLTNIYPEWMKKSLSYGNSSLQRTVPPSVSLLQKTPSSPVSCHATGFYPDRAVMFWRKDGEKVHEGVEIGDILPNDDGTFQMSVNLNVSSFTPEECSRFDCVFQFSDVEKIIVTKLNKTLIRTNWKEKMTKEKSSNRAITVIVVLLVFILVAVAGFAFYKKKKEKHFTPSAVNICELSEGKNEVTT</sequence>
<dbReference type="AlphaFoldDB" id="A0A669DHL1"/>
<dbReference type="InterPro" id="IPR011161">
    <property type="entry name" value="MHC_I-like_Ag-recog"/>
</dbReference>
<feature type="domain" description="Ig-like" evidence="4">
    <location>
        <begin position="204"/>
        <end position="291"/>
    </location>
</feature>
<dbReference type="GO" id="GO:0009897">
    <property type="term" value="C:external side of plasma membrane"/>
    <property type="evidence" value="ECO:0007669"/>
    <property type="project" value="TreeGrafter"/>
</dbReference>
<dbReference type="InterPro" id="IPR050208">
    <property type="entry name" value="MHC_class-I_related"/>
</dbReference>
<evidence type="ECO:0000313" key="6">
    <source>
        <dbReference type="Proteomes" id="UP000005207"/>
    </source>
</evidence>
<keyword evidence="2" id="KW-0812">Transmembrane</keyword>
<dbReference type="PROSITE" id="PS50835">
    <property type="entry name" value="IG_LIKE"/>
    <property type="match status" value="1"/>
</dbReference>
<reference evidence="6" key="1">
    <citation type="submission" date="2012-01" db="EMBL/GenBank/DDBJ databases">
        <title>The Genome Sequence of Oreochromis niloticus (Nile Tilapia).</title>
        <authorList>
            <consortium name="Broad Institute Genome Assembly Team"/>
            <consortium name="Broad Institute Sequencing Platform"/>
            <person name="Di Palma F."/>
            <person name="Johnson J."/>
            <person name="Lander E.S."/>
            <person name="Lindblad-Toh K."/>
        </authorList>
    </citation>
    <scope>NUCLEOTIDE SEQUENCE [LARGE SCALE GENOMIC DNA]</scope>
</reference>
<dbReference type="PANTHER" id="PTHR16675">
    <property type="entry name" value="MHC CLASS I-RELATED"/>
    <property type="match status" value="1"/>
</dbReference>
<keyword evidence="1" id="KW-0325">Glycoprotein</keyword>
<dbReference type="GO" id="GO:0005615">
    <property type="term" value="C:extracellular space"/>
    <property type="evidence" value="ECO:0007669"/>
    <property type="project" value="TreeGrafter"/>
</dbReference>
<dbReference type="InterPro" id="IPR013783">
    <property type="entry name" value="Ig-like_fold"/>
</dbReference>
<evidence type="ECO:0000259" key="4">
    <source>
        <dbReference type="PROSITE" id="PS50835"/>
    </source>
</evidence>
<name>A0A669DHL1_ORENI</name>